<gene>
    <name evidence="2" type="ORF">HX110_03265</name>
</gene>
<protein>
    <submittedName>
        <fullName evidence="2">Uncharacterized protein</fullName>
    </submittedName>
</protein>
<evidence type="ECO:0000313" key="2">
    <source>
        <dbReference type="EMBL" id="MDM1718180.1"/>
    </source>
</evidence>
<dbReference type="AlphaFoldDB" id="A0AB35LYH3"/>
<reference evidence="2" key="2">
    <citation type="journal article" date="2022" name="Sci. Total Environ.">
        <title>Prevalence, transmission, and molecular epidemiology of tet(X)-positive bacteria among humans, animals, and environmental niches in China: An epidemiological, and genomic-based study.</title>
        <authorList>
            <person name="Dong N."/>
            <person name="Zeng Y."/>
            <person name="Cai C."/>
            <person name="Sun C."/>
            <person name="Lu J."/>
            <person name="Liu C."/>
            <person name="Zhou H."/>
            <person name="Sun Q."/>
            <person name="Shu L."/>
            <person name="Wang H."/>
            <person name="Wang Y."/>
            <person name="Wang S."/>
            <person name="Wu C."/>
            <person name="Chan E.W."/>
            <person name="Chen G."/>
            <person name="Shen Z."/>
            <person name="Chen S."/>
            <person name="Zhang R."/>
        </authorList>
    </citation>
    <scope>NUCLEOTIDE SEQUENCE</scope>
    <source>
        <strain evidence="2">DF49-4</strain>
    </source>
</reference>
<feature type="chain" id="PRO_5044306403" evidence="1">
    <location>
        <begin position="29"/>
        <end position="265"/>
    </location>
</feature>
<dbReference type="Proteomes" id="UP001174419">
    <property type="component" value="Unassembled WGS sequence"/>
</dbReference>
<evidence type="ECO:0000256" key="1">
    <source>
        <dbReference type="SAM" id="SignalP"/>
    </source>
</evidence>
<name>A0AB35LYH3_9GAMM</name>
<feature type="signal peptide" evidence="1">
    <location>
        <begin position="1"/>
        <end position="28"/>
    </location>
</feature>
<keyword evidence="1" id="KW-0732">Signal</keyword>
<reference evidence="2" key="1">
    <citation type="submission" date="2020-06" db="EMBL/GenBank/DDBJ databases">
        <authorList>
            <person name="Dong N."/>
        </authorList>
    </citation>
    <scope>NUCLEOTIDE SEQUENCE</scope>
    <source>
        <strain evidence="2">DF49-4</strain>
    </source>
</reference>
<evidence type="ECO:0000313" key="3">
    <source>
        <dbReference type="Proteomes" id="UP001174419"/>
    </source>
</evidence>
<dbReference type="EMBL" id="JACANG010000004">
    <property type="protein sequence ID" value="MDM1718180.1"/>
    <property type="molecule type" value="Genomic_DNA"/>
</dbReference>
<proteinExistence type="predicted"/>
<dbReference type="RefSeq" id="WP_286380841.1">
    <property type="nucleotide sequence ID" value="NZ_JACANG010000004.1"/>
</dbReference>
<comment type="caution">
    <text evidence="2">The sequence shown here is derived from an EMBL/GenBank/DDBJ whole genome shotgun (WGS) entry which is preliminary data.</text>
</comment>
<sequence length="265" mass="30927">MRLMMKGIFLFISAWLFAFLGMTQTTFAKLQTNDDSLCKQPEYIEKILRQHTNTTTVNEDFLACADFPNVPEQTLIAYAETQTKDDQPVDDYQLTFLTVNSKTQKLHSIYHVKELLPSDAIELRSIQLDLAPYQVSESLRAIGLRRNYAGRSSANPFSAQVLDLYDLQHNKKILNGLIVARYQAETDTRCNAEVIESKAILMMLRNTTRQYFDMQLRDRIQHYEMSGDLENCKETKRVSTQQRFTLKFDGQQYQIPQPYRDQYLY</sequence>
<accession>A0AB35LYH3</accession>
<organism evidence="2 3">
    <name type="scientific">Acinetobacter towneri</name>
    <dbReference type="NCBI Taxonomy" id="202956"/>
    <lineage>
        <taxon>Bacteria</taxon>
        <taxon>Pseudomonadati</taxon>
        <taxon>Pseudomonadota</taxon>
        <taxon>Gammaproteobacteria</taxon>
        <taxon>Moraxellales</taxon>
        <taxon>Moraxellaceae</taxon>
        <taxon>Acinetobacter</taxon>
    </lineage>
</organism>